<sequence length="573" mass="62353">MTNFDFVETQGQHYFNILNNFEKILKMKFFYRKLFYYIIFLTITHYTLTSCSKSSDATGSQGSGLIQVSVGHAIFESEQTLGNRAATPAEPIIQRNTIELNKDFLMVAELRPEDPASDSSLKDGTRAATDTSALGNNIRYRILVYNQAGAFVAERDYIRGQEASTQALQLDGGSTYTFVAVSLNTTTDLPATTPAVATRTLANSRIATTTGINALMYYKQTLTVSGNSINRLDIVFKHQKPLIGVTINSQQTGYNITAAAGRINPHNDGMTVNLADGSHTLSGNETGVNIAFDNVGSQIITNTNTSFINSISNSVTSFSLLNLTIGSITATNLVPFTNLTVSPGVRYNLILNIVPNDQFLTHQGRPAARINGVIWARHNVGVDITLNPDESEVFVNVHGDYFQWGRLARSGTGISNTANPFFASNAPANNTWNSGTETTPIKTAADPCPTGYRIPTRREQEALIADTDWSNSGPFVTGDSRFDSAKILTSKRNSQVRLTLPAQGWLSVSGSAPYNNVGITSRGSRGYYHSSFSTNNPRTSIMRFTSSDFTQANGGTNPSWKVLSMPIRCVGIQ</sequence>
<comment type="caution">
    <text evidence="2">The sequence shown here is derived from an EMBL/GenBank/DDBJ whole genome shotgun (WGS) entry which is preliminary data.</text>
</comment>
<evidence type="ECO:0000256" key="1">
    <source>
        <dbReference type="SAM" id="Phobius"/>
    </source>
</evidence>
<keyword evidence="1" id="KW-0472">Membrane</keyword>
<keyword evidence="3" id="KW-1185">Reference proteome</keyword>
<keyword evidence="1" id="KW-0812">Transmembrane</keyword>
<dbReference type="AlphaFoldDB" id="A0A2T8HG89"/>
<evidence type="ECO:0008006" key="4">
    <source>
        <dbReference type="Google" id="ProtNLM"/>
    </source>
</evidence>
<feature type="transmembrane region" description="Helical" evidence="1">
    <location>
        <begin position="30"/>
        <end position="48"/>
    </location>
</feature>
<keyword evidence="1" id="KW-1133">Transmembrane helix</keyword>
<evidence type="ECO:0000313" key="2">
    <source>
        <dbReference type="EMBL" id="PVH24332.1"/>
    </source>
</evidence>
<organism evidence="2 3">
    <name type="scientific">Sphingobacterium corticibacter</name>
    <dbReference type="NCBI Taxonomy" id="2171749"/>
    <lineage>
        <taxon>Bacteria</taxon>
        <taxon>Pseudomonadati</taxon>
        <taxon>Bacteroidota</taxon>
        <taxon>Sphingobacteriia</taxon>
        <taxon>Sphingobacteriales</taxon>
        <taxon>Sphingobacteriaceae</taxon>
        <taxon>Sphingobacterium</taxon>
    </lineage>
</organism>
<reference evidence="2 3" key="1">
    <citation type="submission" date="2018-04" db="EMBL/GenBank/DDBJ databases">
        <title>Sphingobacterium cortibacter sp. nov.</title>
        <authorList>
            <person name="Li Y."/>
        </authorList>
    </citation>
    <scope>NUCLEOTIDE SEQUENCE [LARGE SCALE GENOMIC DNA]</scope>
    <source>
        <strain evidence="2 3">2c-3</strain>
    </source>
</reference>
<dbReference type="Proteomes" id="UP000245627">
    <property type="component" value="Unassembled WGS sequence"/>
</dbReference>
<dbReference type="EMBL" id="QDKG01000006">
    <property type="protein sequence ID" value="PVH24332.1"/>
    <property type="molecule type" value="Genomic_DNA"/>
</dbReference>
<evidence type="ECO:0000313" key="3">
    <source>
        <dbReference type="Proteomes" id="UP000245627"/>
    </source>
</evidence>
<gene>
    <name evidence="2" type="ORF">DC487_14715</name>
</gene>
<name>A0A2T8HG89_9SPHI</name>
<protein>
    <recommendedName>
        <fullName evidence="4">Fibrobacter succinogenes major paralogous domain-containing protein</fullName>
    </recommendedName>
</protein>
<accession>A0A2T8HG89</accession>
<proteinExistence type="predicted"/>